<dbReference type="Pfam" id="PF00005">
    <property type="entry name" value="ABC_tran"/>
    <property type="match status" value="1"/>
</dbReference>
<dbReference type="SMART" id="SM00382">
    <property type="entry name" value="AAA"/>
    <property type="match status" value="1"/>
</dbReference>
<dbReference type="InterPro" id="IPR017871">
    <property type="entry name" value="ABC_transporter-like_CS"/>
</dbReference>
<dbReference type="RefSeq" id="WP_258799097.1">
    <property type="nucleotide sequence ID" value="NZ_JANTHX010000007.1"/>
</dbReference>
<dbReference type="PANTHER" id="PTHR42711">
    <property type="entry name" value="ABC TRANSPORTER ATP-BINDING PROTEIN"/>
    <property type="match status" value="1"/>
</dbReference>
<dbReference type="SUPFAM" id="SSF52540">
    <property type="entry name" value="P-loop containing nucleoside triphosphate hydrolases"/>
    <property type="match status" value="1"/>
</dbReference>
<evidence type="ECO:0000256" key="1">
    <source>
        <dbReference type="ARBA" id="ARBA00004202"/>
    </source>
</evidence>
<evidence type="ECO:0000259" key="7">
    <source>
        <dbReference type="PROSITE" id="PS50893"/>
    </source>
</evidence>
<evidence type="ECO:0000313" key="8">
    <source>
        <dbReference type="EMBL" id="MCS0500004.1"/>
    </source>
</evidence>
<gene>
    <name evidence="8" type="ORF">NUH29_10640</name>
</gene>
<dbReference type="InterPro" id="IPR027417">
    <property type="entry name" value="P-loop_NTPase"/>
</dbReference>
<dbReference type="InterPro" id="IPR003593">
    <property type="entry name" value="AAA+_ATPase"/>
</dbReference>
<dbReference type="Gene3D" id="3.40.50.300">
    <property type="entry name" value="P-loop containing nucleotide triphosphate hydrolases"/>
    <property type="match status" value="1"/>
</dbReference>
<dbReference type="InterPro" id="IPR050763">
    <property type="entry name" value="ABC_transporter_ATP-binding"/>
</dbReference>
<accession>A0ABT1ZH18</accession>
<reference evidence="8 9" key="1">
    <citation type="submission" date="2022-08" db="EMBL/GenBank/DDBJ databases">
        <authorList>
            <person name="Li F."/>
        </authorList>
    </citation>
    <scope>NUCLEOTIDE SEQUENCE [LARGE SCALE GENOMIC DNA]</scope>
    <source>
        <strain evidence="8 9">10F1B-8-1</strain>
    </source>
</reference>
<keyword evidence="4" id="KW-0547">Nucleotide-binding</keyword>
<evidence type="ECO:0000256" key="4">
    <source>
        <dbReference type="ARBA" id="ARBA00022741"/>
    </source>
</evidence>
<comment type="caution">
    <text evidence="8">The sequence shown here is derived from an EMBL/GenBank/DDBJ whole genome shotgun (WGS) entry which is preliminary data.</text>
</comment>
<keyword evidence="5 8" id="KW-0067">ATP-binding</keyword>
<feature type="domain" description="ABC transporter" evidence="7">
    <location>
        <begin position="2"/>
        <end position="229"/>
    </location>
</feature>
<dbReference type="PANTHER" id="PTHR42711:SF5">
    <property type="entry name" value="ABC TRANSPORTER ATP-BINDING PROTEIN NATA"/>
    <property type="match status" value="1"/>
</dbReference>
<evidence type="ECO:0000256" key="5">
    <source>
        <dbReference type="ARBA" id="ARBA00022840"/>
    </source>
</evidence>
<evidence type="ECO:0000256" key="3">
    <source>
        <dbReference type="ARBA" id="ARBA00022448"/>
    </source>
</evidence>
<dbReference type="InterPro" id="IPR025302">
    <property type="entry name" value="DrrA1/2-like_C"/>
</dbReference>
<name>A0ABT1ZH18_9MICO</name>
<dbReference type="GO" id="GO:0005524">
    <property type="term" value="F:ATP binding"/>
    <property type="evidence" value="ECO:0007669"/>
    <property type="project" value="UniProtKB-KW"/>
</dbReference>
<keyword evidence="3" id="KW-0813">Transport</keyword>
<evidence type="ECO:0000256" key="2">
    <source>
        <dbReference type="ARBA" id="ARBA00005417"/>
    </source>
</evidence>
<proteinExistence type="inferred from homology"/>
<dbReference type="InterPro" id="IPR003439">
    <property type="entry name" value="ABC_transporter-like_ATP-bd"/>
</dbReference>
<evidence type="ECO:0000313" key="9">
    <source>
        <dbReference type="Proteomes" id="UP001205337"/>
    </source>
</evidence>
<dbReference type="Pfam" id="PF13732">
    <property type="entry name" value="DrrA1-3_C"/>
    <property type="match status" value="1"/>
</dbReference>
<evidence type="ECO:0000256" key="6">
    <source>
        <dbReference type="ARBA" id="ARBA00023251"/>
    </source>
</evidence>
<dbReference type="PROSITE" id="PS50893">
    <property type="entry name" value="ABC_TRANSPORTER_2"/>
    <property type="match status" value="1"/>
</dbReference>
<organism evidence="8 9">
    <name type="scientific">Protaetiibacter mangrovi</name>
    <dbReference type="NCBI Taxonomy" id="2970926"/>
    <lineage>
        <taxon>Bacteria</taxon>
        <taxon>Bacillati</taxon>
        <taxon>Actinomycetota</taxon>
        <taxon>Actinomycetes</taxon>
        <taxon>Micrococcales</taxon>
        <taxon>Microbacteriaceae</taxon>
        <taxon>Protaetiibacter</taxon>
    </lineage>
</organism>
<dbReference type="Proteomes" id="UP001205337">
    <property type="component" value="Unassembled WGS sequence"/>
</dbReference>
<dbReference type="PROSITE" id="PS00211">
    <property type="entry name" value="ABC_TRANSPORTER_1"/>
    <property type="match status" value="1"/>
</dbReference>
<comment type="subcellular location">
    <subcellularLocation>
        <location evidence="1">Cell membrane</location>
        <topology evidence="1">Peripheral membrane protein</topology>
    </subcellularLocation>
</comment>
<sequence length="294" mass="31677">MLEIRDVSKSYGARRVLDAVGFDVAPGRMTGFVGANGAGKTTTMRIILGVLDADTGTVTLDGEPLGPTGRRRFGYMPEERGLYPKMKLGEQLVYLARLHGLSRADAGRNTDALLERLSLGERAGDAIEKLSLGNQQRAQIAAALVHDPEVLILDEPFSGLDPMAVDVVVEVLAERARSGVPVLFSSHQLDIVERLCDDLVIIAEGRIRAAGARDALREEHATLRYRLQTTGDAAWVRDEPGVTVIEAEGGSALFDADDADAAQRVLAAAIARGRVADFARQHPSLSQIFKEVAR</sequence>
<protein>
    <submittedName>
        <fullName evidence="8">ATP-binding cassette domain-containing protein</fullName>
    </submittedName>
</protein>
<keyword evidence="6" id="KW-0046">Antibiotic resistance</keyword>
<dbReference type="EMBL" id="JANTHX010000007">
    <property type="protein sequence ID" value="MCS0500004.1"/>
    <property type="molecule type" value="Genomic_DNA"/>
</dbReference>
<keyword evidence="9" id="KW-1185">Reference proteome</keyword>
<comment type="similarity">
    <text evidence="2">Belongs to the ABC transporter superfamily.</text>
</comment>